<dbReference type="AlphaFoldDB" id="A0A9P9D2E9"/>
<organism evidence="1 2">
    <name type="scientific">Dactylonectria estremocensis</name>
    <dbReference type="NCBI Taxonomy" id="1079267"/>
    <lineage>
        <taxon>Eukaryota</taxon>
        <taxon>Fungi</taxon>
        <taxon>Dikarya</taxon>
        <taxon>Ascomycota</taxon>
        <taxon>Pezizomycotina</taxon>
        <taxon>Sordariomycetes</taxon>
        <taxon>Hypocreomycetidae</taxon>
        <taxon>Hypocreales</taxon>
        <taxon>Nectriaceae</taxon>
        <taxon>Dactylonectria</taxon>
    </lineage>
</organism>
<comment type="caution">
    <text evidence="1">The sequence shown here is derived from an EMBL/GenBank/DDBJ whole genome shotgun (WGS) entry which is preliminary data.</text>
</comment>
<accession>A0A9P9D2E9</accession>
<protein>
    <submittedName>
        <fullName evidence="1">Uncharacterized protein</fullName>
    </submittedName>
</protein>
<dbReference type="Proteomes" id="UP000717696">
    <property type="component" value="Unassembled WGS sequence"/>
</dbReference>
<sequence>MSIQDPVLRNEMLRTLGIDLDDGKKIQYTMTKLGMDVENLDMTFRENMAWLGKREGLSLNKGLKAELVRWGEF</sequence>
<name>A0A9P9D2E9_9HYPO</name>
<gene>
    <name evidence="1" type="ORF">B0J13DRAFT_577017</name>
</gene>
<proteinExistence type="predicted"/>
<reference evidence="1" key="1">
    <citation type="journal article" date="2021" name="Nat. Commun.">
        <title>Genetic determinants of endophytism in the Arabidopsis root mycobiome.</title>
        <authorList>
            <person name="Mesny F."/>
            <person name="Miyauchi S."/>
            <person name="Thiergart T."/>
            <person name="Pickel B."/>
            <person name="Atanasova L."/>
            <person name="Karlsson M."/>
            <person name="Huettel B."/>
            <person name="Barry K.W."/>
            <person name="Haridas S."/>
            <person name="Chen C."/>
            <person name="Bauer D."/>
            <person name="Andreopoulos W."/>
            <person name="Pangilinan J."/>
            <person name="LaButti K."/>
            <person name="Riley R."/>
            <person name="Lipzen A."/>
            <person name="Clum A."/>
            <person name="Drula E."/>
            <person name="Henrissat B."/>
            <person name="Kohler A."/>
            <person name="Grigoriev I.V."/>
            <person name="Martin F.M."/>
            <person name="Hacquard S."/>
        </authorList>
    </citation>
    <scope>NUCLEOTIDE SEQUENCE</scope>
    <source>
        <strain evidence="1">MPI-CAGE-AT-0021</strain>
    </source>
</reference>
<dbReference type="EMBL" id="JAGMUU010000057">
    <property type="protein sequence ID" value="KAH7111177.1"/>
    <property type="molecule type" value="Genomic_DNA"/>
</dbReference>
<evidence type="ECO:0000313" key="1">
    <source>
        <dbReference type="EMBL" id="KAH7111177.1"/>
    </source>
</evidence>
<keyword evidence="2" id="KW-1185">Reference proteome</keyword>
<evidence type="ECO:0000313" key="2">
    <source>
        <dbReference type="Proteomes" id="UP000717696"/>
    </source>
</evidence>